<evidence type="ECO:0000313" key="4">
    <source>
        <dbReference type="EMBL" id="CAI8025192.1"/>
    </source>
</evidence>
<dbReference type="InterPro" id="IPR031322">
    <property type="entry name" value="Shikimate/glucono_kinase"/>
</dbReference>
<dbReference type="GO" id="GO:0009073">
    <property type="term" value="P:aromatic amino acid family biosynthetic process"/>
    <property type="evidence" value="ECO:0007669"/>
    <property type="project" value="UniProtKB-KW"/>
</dbReference>
<proteinExistence type="inferred from homology"/>
<keyword evidence="4" id="KW-0418">Kinase</keyword>
<keyword evidence="5" id="KW-1185">Reference proteome</keyword>
<comment type="caution">
    <text evidence="4">The sequence shown here is derived from an EMBL/GenBank/DDBJ whole genome shotgun (WGS) entry which is preliminary data.</text>
</comment>
<dbReference type="InterPro" id="IPR027417">
    <property type="entry name" value="P-loop_NTPase"/>
</dbReference>
<sequence>MASGKSHVGKILSQSTGMPLVDADTEIVARAGKSIDRIFAEEGETVFRDLEREVIAELCAVRQMARSLGWRRGVR</sequence>
<organism evidence="4 5">
    <name type="scientific">Geodia barretti</name>
    <name type="common">Barrett's horny sponge</name>
    <dbReference type="NCBI Taxonomy" id="519541"/>
    <lineage>
        <taxon>Eukaryota</taxon>
        <taxon>Metazoa</taxon>
        <taxon>Porifera</taxon>
        <taxon>Demospongiae</taxon>
        <taxon>Heteroscleromorpha</taxon>
        <taxon>Tetractinellida</taxon>
        <taxon>Astrophorina</taxon>
        <taxon>Geodiidae</taxon>
        <taxon>Geodia</taxon>
    </lineage>
</organism>
<dbReference type="GO" id="GO:0004765">
    <property type="term" value="F:shikimate kinase activity"/>
    <property type="evidence" value="ECO:0007669"/>
    <property type="project" value="TreeGrafter"/>
</dbReference>
<comment type="similarity">
    <text evidence="1">Belongs to the shikimate kinase family.</text>
</comment>
<dbReference type="GO" id="GO:0005829">
    <property type="term" value="C:cytosol"/>
    <property type="evidence" value="ECO:0007669"/>
    <property type="project" value="TreeGrafter"/>
</dbReference>
<keyword evidence="2" id="KW-0028">Amino-acid biosynthesis</keyword>
<keyword evidence="4" id="KW-0808">Transferase</keyword>
<dbReference type="Proteomes" id="UP001174909">
    <property type="component" value="Unassembled WGS sequence"/>
</dbReference>
<dbReference type="SUPFAM" id="SSF52540">
    <property type="entry name" value="P-loop containing nucleoside triphosphate hydrolases"/>
    <property type="match status" value="1"/>
</dbReference>
<dbReference type="EMBL" id="CASHTH010002128">
    <property type="protein sequence ID" value="CAI8025192.1"/>
    <property type="molecule type" value="Genomic_DNA"/>
</dbReference>
<name>A0AA35S9W9_GEOBA</name>
<evidence type="ECO:0000256" key="1">
    <source>
        <dbReference type="ARBA" id="ARBA00006997"/>
    </source>
</evidence>
<dbReference type="PANTHER" id="PTHR21087:SF16">
    <property type="entry name" value="SHIKIMATE KINASE 1, CHLOROPLASTIC"/>
    <property type="match status" value="1"/>
</dbReference>
<dbReference type="GO" id="GO:0008652">
    <property type="term" value="P:amino acid biosynthetic process"/>
    <property type="evidence" value="ECO:0007669"/>
    <property type="project" value="UniProtKB-KW"/>
</dbReference>
<keyword evidence="3" id="KW-0057">Aromatic amino acid biosynthesis</keyword>
<accession>A0AA35S9W9</accession>
<dbReference type="AlphaFoldDB" id="A0AA35S9W9"/>
<dbReference type="PANTHER" id="PTHR21087">
    <property type="entry name" value="SHIKIMATE KINASE"/>
    <property type="match status" value="1"/>
</dbReference>
<protein>
    <submittedName>
        <fullName evidence="4">Shikimate kinase</fullName>
    </submittedName>
</protein>
<reference evidence="4" key="1">
    <citation type="submission" date="2023-03" db="EMBL/GenBank/DDBJ databases">
        <authorList>
            <person name="Steffen K."/>
            <person name="Cardenas P."/>
        </authorList>
    </citation>
    <scope>NUCLEOTIDE SEQUENCE</scope>
</reference>
<evidence type="ECO:0000256" key="3">
    <source>
        <dbReference type="ARBA" id="ARBA00023141"/>
    </source>
</evidence>
<dbReference type="Pfam" id="PF01202">
    <property type="entry name" value="SKI"/>
    <property type="match status" value="1"/>
</dbReference>
<dbReference type="Gene3D" id="3.40.50.300">
    <property type="entry name" value="P-loop containing nucleotide triphosphate hydrolases"/>
    <property type="match status" value="1"/>
</dbReference>
<evidence type="ECO:0000313" key="5">
    <source>
        <dbReference type="Proteomes" id="UP001174909"/>
    </source>
</evidence>
<gene>
    <name evidence="4" type="ORF">GBAR_LOCUS14575</name>
</gene>
<evidence type="ECO:0000256" key="2">
    <source>
        <dbReference type="ARBA" id="ARBA00022605"/>
    </source>
</evidence>